<gene>
    <name evidence="4" type="ORF">GCM10007414_27180</name>
</gene>
<evidence type="ECO:0000256" key="2">
    <source>
        <dbReference type="ARBA" id="ARBA00022679"/>
    </source>
</evidence>
<dbReference type="PANTHER" id="PTHR22916:SF51">
    <property type="entry name" value="GLYCOSYLTRANSFERASE EPSH-RELATED"/>
    <property type="match status" value="1"/>
</dbReference>
<dbReference type="SUPFAM" id="SSF53448">
    <property type="entry name" value="Nucleotide-diphospho-sugar transferases"/>
    <property type="match status" value="1"/>
</dbReference>
<dbReference type="InterPro" id="IPR001173">
    <property type="entry name" value="Glyco_trans_2-like"/>
</dbReference>
<accession>A0ABQ1I4U4</accession>
<organism evidence="4 5">
    <name type="scientific">Agarivorans gilvus</name>
    <dbReference type="NCBI Taxonomy" id="680279"/>
    <lineage>
        <taxon>Bacteria</taxon>
        <taxon>Pseudomonadati</taxon>
        <taxon>Pseudomonadota</taxon>
        <taxon>Gammaproteobacteria</taxon>
        <taxon>Alteromonadales</taxon>
        <taxon>Alteromonadaceae</taxon>
        <taxon>Agarivorans</taxon>
    </lineage>
</organism>
<evidence type="ECO:0000256" key="1">
    <source>
        <dbReference type="ARBA" id="ARBA00022676"/>
    </source>
</evidence>
<keyword evidence="5" id="KW-1185">Reference proteome</keyword>
<evidence type="ECO:0000313" key="4">
    <source>
        <dbReference type="EMBL" id="GGB12359.1"/>
    </source>
</evidence>
<dbReference type="CDD" id="cd00761">
    <property type="entry name" value="Glyco_tranf_GTA_type"/>
    <property type="match status" value="1"/>
</dbReference>
<keyword evidence="2" id="KW-0808">Transferase</keyword>
<dbReference type="EMBL" id="BMDY01000016">
    <property type="protein sequence ID" value="GGB12359.1"/>
    <property type="molecule type" value="Genomic_DNA"/>
</dbReference>
<dbReference type="Gene3D" id="3.90.550.10">
    <property type="entry name" value="Spore Coat Polysaccharide Biosynthesis Protein SpsA, Chain A"/>
    <property type="match status" value="1"/>
</dbReference>
<sequence>MSYLASEHVQLSLIIPLYNAKEYILELADSLTQQLQDKAVEIIFVNDGSTDKGHELLETHFPEYFKTSQFKLLNQVNQGVSVARNIGIKTAKGAYIGFIDADDKVLEDYLPTIMDAIETKQPDIIEFGFKFLKNGKIQNDDIFVHQQFGLMPLSSVINTIMLRSIWYPWLRVFKRNLLCENFFPAGVRFCEDMMVIPTAYQKAQSIYHINQAIYAYRLNESGATLNVKPDYLEHLVAFYCSIPKSKSYSNTLYKSGVFYAIYRCALELGDSFRIPLKIILDANLIGLRLLTESRLGMRRKLILLLPYPFMFFQRLKGKVDADRV</sequence>
<feature type="domain" description="Glycosyltransferase 2-like" evidence="3">
    <location>
        <begin position="12"/>
        <end position="125"/>
    </location>
</feature>
<keyword evidence="1" id="KW-0328">Glycosyltransferase</keyword>
<dbReference type="RefSeq" id="WP_055733795.1">
    <property type="nucleotide sequence ID" value="NZ_BMDY01000016.1"/>
</dbReference>
<dbReference type="Pfam" id="PF00535">
    <property type="entry name" value="Glycos_transf_2"/>
    <property type="match status" value="1"/>
</dbReference>
<reference evidence="5" key="1">
    <citation type="journal article" date="2019" name="Int. J. Syst. Evol. Microbiol.">
        <title>The Global Catalogue of Microorganisms (GCM) 10K type strain sequencing project: providing services to taxonomists for standard genome sequencing and annotation.</title>
        <authorList>
            <consortium name="The Broad Institute Genomics Platform"/>
            <consortium name="The Broad Institute Genome Sequencing Center for Infectious Disease"/>
            <person name="Wu L."/>
            <person name="Ma J."/>
        </authorList>
    </citation>
    <scope>NUCLEOTIDE SEQUENCE [LARGE SCALE GENOMIC DNA]</scope>
    <source>
        <strain evidence="5">CGMCC 1.10131</strain>
    </source>
</reference>
<protein>
    <recommendedName>
        <fullName evidence="3">Glycosyltransferase 2-like domain-containing protein</fullName>
    </recommendedName>
</protein>
<evidence type="ECO:0000313" key="5">
    <source>
        <dbReference type="Proteomes" id="UP000651977"/>
    </source>
</evidence>
<evidence type="ECO:0000259" key="3">
    <source>
        <dbReference type="Pfam" id="PF00535"/>
    </source>
</evidence>
<dbReference type="Proteomes" id="UP000651977">
    <property type="component" value="Unassembled WGS sequence"/>
</dbReference>
<name>A0ABQ1I4U4_9ALTE</name>
<proteinExistence type="predicted"/>
<dbReference type="InterPro" id="IPR029044">
    <property type="entry name" value="Nucleotide-diphossugar_trans"/>
</dbReference>
<dbReference type="PANTHER" id="PTHR22916">
    <property type="entry name" value="GLYCOSYLTRANSFERASE"/>
    <property type="match status" value="1"/>
</dbReference>
<comment type="caution">
    <text evidence="4">The sequence shown here is derived from an EMBL/GenBank/DDBJ whole genome shotgun (WGS) entry which is preliminary data.</text>
</comment>